<comment type="caution">
    <text evidence="2">The sequence shown here is derived from an EMBL/GenBank/DDBJ whole genome shotgun (WGS) entry which is preliminary data.</text>
</comment>
<dbReference type="EMBL" id="JAPDDR010000016">
    <property type="protein sequence ID" value="MCW1916605.1"/>
    <property type="molecule type" value="Genomic_DNA"/>
</dbReference>
<organism evidence="2 3">
    <name type="scientific">Luteolibacter rhizosphaerae</name>
    <dbReference type="NCBI Taxonomy" id="2989719"/>
    <lineage>
        <taxon>Bacteria</taxon>
        <taxon>Pseudomonadati</taxon>
        <taxon>Verrucomicrobiota</taxon>
        <taxon>Verrucomicrobiia</taxon>
        <taxon>Verrucomicrobiales</taxon>
        <taxon>Verrucomicrobiaceae</taxon>
        <taxon>Luteolibacter</taxon>
    </lineage>
</organism>
<reference evidence="2" key="1">
    <citation type="submission" date="2022-10" db="EMBL/GenBank/DDBJ databases">
        <title>Luteolibacter sp. GHJ8, whole genome shotgun sequencing project.</title>
        <authorList>
            <person name="Zhao G."/>
            <person name="Shen L."/>
        </authorList>
    </citation>
    <scope>NUCLEOTIDE SEQUENCE</scope>
    <source>
        <strain evidence="2">GHJ8</strain>
    </source>
</reference>
<evidence type="ECO:0000313" key="3">
    <source>
        <dbReference type="Proteomes" id="UP001165653"/>
    </source>
</evidence>
<evidence type="ECO:0000256" key="1">
    <source>
        <dbReference type="SAM" id="MobiDB-lite"/>
    </source>
</evidence>
<accession>A0ABT3G9X9</accession>
<protein>
    <submittedName>
        <fullName evidence="2">Phage terminase small subunit P27 family</fullName>
    </submittedName>
</protein>
<sequence>MGARGPAPKDNLASMAGVLEPLRQKAPDGIRGGSSAKKEYERLAAQLSKLGHLTDLNRQALVNYCEARELADMALDELHALGVTLENAESGNRYMNPAMTALSMSLATMEREAKALGMTPAALQSIKNVKPQKSEKKEGGPSAFLT</sequence>
<feature type="region of interest" description="Disordered" evidence="1">
    <location>
        <begin position="1"/>
        <end position="37"/>
    </location>
</feature>
<feature type="region of interest" description="Disordered" evidence="1">
    <location>
        <begin position="127"/>
        <end position="146"/>
    </location>
</feature>
<gene>
    <name evidence="2" type="ORF">OJ996_23665</name>
</gene>
<dbReference type="NCBIfam" id="TIGR01558">
    <property type="entry name" value="sm_term_P27"/>
    <property type="match status" value="1"/>
</dbReference>
<keyword evidence="3" id="KW-1185">Reference proteome</keyword>
<dbReference type="InterPro" id="IPR006448">
    <property type="entry name" value="Phage_term_ssu_P27"/>
</dbReference>
<dbReference type="RefSeq" id="WP_264516185.1">
    <property type="nucleotide sequence ID" value="NZ_JAPDDR010000016.1"/>
</dbReference>
<dbReference type="Proteomes" id="UP001165653">
    <property type="component" value="Unassembled WGS sequence"/>
</dbReference>
<dbReference type="Pfam" id="PF05119">
    <property type="entry name" value="Terminase_4"/>
    <property type="match status" value="1"/>
</dbReference>
<name>A0ABT3G9X9_9BACT</name>
<proteinExistence type="predicted"/>
<evidence type="ECO:0000313" key="2">
    <source>
        <dbReference type="EMBL" id="MCW1916605.1"/>
    </source>
</evidence>